<dbReference type="AlphaFoldDB" id="A0A3P3YW97"/>
<dbReference type="GO" id="GO:0005739">
    <property type="term" value="C:mitochondrion"/>
    <property type="evidence" value="ECO:0007669"/>
    <property type="project" value="TreeGrafter"/>
</dbReference>
<dbReference type="CDD" id="cd01665">
    <property type="entry name" value="Cyt_c_Oxidase_III"/>
    <property type="match status" value="1"/>
</dbReference>
<evidence type="ECO:0000256" key="2">
    <source>
        <dbReference type="ARBA" id="ARBA00010581"/>
    </source>
</evidence>
<proteinExistence type="inferred from homology"/>
<keyword evidence="8 11" id="KW-0496">Mitochondrion</keyword>
<dbReference type="InterPro" id="IPR033945">
    <property type="entry name" value="Cyt_c_oxase_su3_dom"/>
</dbReference>
<keyword evidence="5" id="KW-1278">Translocase</keyword>
<dbReference type="Gene3D" id="1.10.287.70">
    <property type="match status" value="1"/>
</dbReference>
<feature type="transmembrane region" description="Helical" evidence="9">
    <location>
        <begin position="39"/>
        <end position="59"/>
    </location>
</feature>
<evidence type="ECO:0000313" key="11">
    <source>
        <dbReference type="EMBL" id="SYZ47169.1"/>
    </source>
</evidence>
<dbReference type="SUPFAM" id="SSF81452">
    <property type="entry name" value="Cytochrome c oxidase subunit III-like"/>
    <property type="match status" value="1"/>
</dbReference>
<keyword evidence="6 9" id="KW-1133">Transmembrane helix</keyword>
<sequence length="255" mass="29231">MTCTHGFHLVDSSPWPIFTACAAWIFTSGFVSYLHSYKYSNMFVLFGLIAIIFCITCWWRDVIRESTFEGQHTQIVQTGLSFGMALFILSEVLFFFAFFWAFFHGSFAPIIELGTKWPPLGIFSLSAKYVPALNTGILLLSGCSVTWCHHTILKRFREEAIISLLLTVILAFIFTTLQIFEYWNADFDISDSIYGSTFYLATGFHGFHAQILIGSIFLGICLIRLIKHHFTDNHHFAFEAAAWYWRANISLHLNI</sequence>
<dbReference type="GO" id="GO:0004129">
    <property type="term" value="F:cytochrome-c oxidase activity"/>
    <property type="evidence" value="ECO:0007669"/>
    <property type="project" value="InterPro"/>
</dbReference>
<organism evidence="11">
    <name type="scientific">Plasmodiophora brassicae</name>
    <name type="common">Clubroot disease agent</name>
    <dbReference type="NCBI Taxonomy" id="37360"/>
    <lineage>
        <taxon>Eukaryota</taxon>
        <taxon>Sar</taxon>
        <taxon>Rhizaria</taxon>
        <taxon>Endomyxa</taxon>
        <taxon>Phytomyxea</taxon>
        <taxon>Plasmodiophorida</taxon>
        <taxon>Plasmodiophoridae</taxon>
        <taxon>Plasmodiophora</taxon>
    </lineage>
</organism>
<accession>A0A3P3YW97</accession>
<evidence type="ECO:0000256" key="1">
    <source>
        <dbReference type="ARBA" id="ARBA00004141"/>
    </source>
</evidence>
<dbReference type="GO" id="GO:0006123">
    <property type="term" value="P:mitochondrial electron transport, cytochrome c to oxygen"/>
    <property type="evidence" value="ECO:0007669"/>
    <property type="project" value="TreeGrafter"/>
</dbReference>
<comment type="similarity">
    <text evidence="2 8">Belongs to the cytochrome c oxidase subunit 3 family.</text>
</comment>
<evidence type="ECO:0000259" key="10">
    <source>
        <dbReference type="PROSITE" id="PS50253"/>
    </source>
</evidence>
<comment type="subcellular location">
    <subcellularLocation>
        <location evidence="1">Membrane</location>
        <topology evidence="1">Multi-pass membrane protein</topology>
    </subcellularLocation>
</comment>
<evidence type="ECO:0000256" key="5">
    <source>
        <dbReference type="ARBA" id="ARBA00022967"/>
    </source>
</evidence>
<feature type="transmembrane region" description="Helical" evidence="9">
    <location>
        <begin position="160"/>
        <end position="180"/>
    </location>
</feature>
<protein>
    <recommendedName>
        <fullName evidence="3 8">Cytochrome c oxidase subunit 3</fullName>
    </recommendedName>
</protein>
<dbReference type="GO" id="GO:0016020">
    <property type="term" value="C:membrane"/>
    <property type="evidence" value="ECO:0007669"/>
    <property type="project" value="UniProtKB-SubCell"/>
</dbReference>
<dbReference type="InterPro" id="IPR035973">
    <property type="entry name" value="Cyt_c_oxidase_su3-like_sf"/>
</dbReference>
<geneLocation type="mitochondrion" evidence="11"/>
<evidence type="ECO:0000256" key="8">
    <source>
        <dbReference type="RuleBase" id="RU003375"/>
    </source>
</evidence>
<dbReference type="InterPro" id="IPR013833">
    <property type="entry name" value="Cyt_c_oxidase_su3_a-hlx"/>
</dbReference>
<dbReference type="PROSITE" id="PS50253">
    <property type="entry name" value="COX3"/>
    <property type="match status" value="1"/>
</dbReference>
<dbReference type="Pfam" id="PF00510">
    <property type="entry name" value="COX3"/>
    <property type="match status" value="1"/>
</dbReference>
<comment type="function">
    <text evidence="8">Component of the cytochrome c oxidase, the last enzyme in the mitochondrial electron transport chain which drives oxidative phosphorylation. The respiratory chain contains 3 multisubunit complexes succinate dehydrogenase (complex II, CII), ubiquinol-cytochrome c oxidoreductase (cytochrome b-c1 complex, complex III, CIII) and cytochrome c oxidase (complex IV, CIV), that cooperate to transfer electrons derived from NADH and succinate to molecular oxygen, creating an electrochemical gradient over the inner membrane that drives transmembrane transport and the ATP synthase. Cytochrome c oxidase is the component of the respiratory chain that catalyzes the reduction of oxygen to water. Electrons originating from reduced cytochrome c in the intermembrane space (IMS) are transferred via the dinuclear copper A center (CU(A)) of subunit 2 and heme A of subunit 1 to the active site in subunit 1, a binuclear center (BNC) formed by heme A3 and copper B (CU(B)). The BNC reduces molecular oxygen to 2 water molecules using 4 electrons from cytochrome c in the IMS and 4 protons from the mitochondrial matrix.</text>
</comment>
<dbReference type="InterPro" id="IPR024791">
    <property type="entry name" value="Cyt_c/ubiquinol_Oxase_su3"/>
</dbReference>
<evidence type="ECO:0000256" key="4">
    <source>
        <dbReference type="ARBA" id="ARBA00022692"/>
    </source>
</evidence>
<feature type="transmembrane region" description="Helical" evidence="9">
    <location>
        <begin position="207"/>
        <end position="226"/>
    </location>
</feature>
<evidence type="ECO:0000256" key="7">
    <source>
        <dbReference type="ARBA" id="ARBA00023136"/>
    </source>
</evidence>
<dbReference type="PANTHER" id="PTHR11403:SF7">
    <property type="entry name" value="CYTOCHROME C OXIDASE SUBUNIT 3"/>
    <property type="match status" value="1"/>
</dbReference>
<dbReference type="InterPro" id="IPR000298">
    <property type="entry name" value="Cyt_c_oxidase-like_su3"/>
</dbReference>
<evidence type="ECO:0000256" key="3">
    <source>
        <dbReference type="ARBA" id="ARBA00015944"/>
    </source>
</evidence>
<feature type="transmembrane region" description="Helical" evidence="9">
    <location>
        <begin position="80"/>
        <end position="103"/>
    </location>
</feature>
<dbReference type="EMBL" id="LS992577">
    <property type="protein sequence ID" value="SYZ47169.1"/>
    <property type="molecule type" value="Genomic_DNA"/>
</dbReference>
<gene>
    <name evidence="11" type="ORF">PLBR_LOCUS37</name>
</gene>
<feature type="transmembrane region" description="Helical" evidence="9">
    <location>
        <begin position="15"/>
        <end position="33"/>
    </location>
</feature>
<keyword evidence="4 8" id="KW-0812">Transmembrane</keyword>
<name>A0A3P3YW97_PLABS</name>
<dbReference type="Gene3D" id="1.20.120.80">
    <property type="entry name" value="Cytochrome c oxidase, subunit III, four-helix bundle"/>
    <property type="match status" value="1"/>
</dbReference>
<keyword evidence="7 9" id="KW-0472">Membrane</keyword>
<feature type="domain" description="Heme-copper oxidase subunit III family profile" evidence="10">
    <location>
        <begin position="3"/>
        <end position="255"/>
    </location>
</feature>
<dbReference type="PANTHER" id="PTHR11403">
    <property type="entry name" value="CYTOCHROME C OXIDASE SUBUNIT III"/>
    <property type="match status" value="1"/>
</dbReference>
<evidence type="ECO:0000256" key="9">
    <source>
        <dbReference type="SAM" id="Phobius"/>
    </source>
</evidence>
<evidence type="ECO:0000256" key="6">
    <source>
        <dbReference type="ARBA" id="ARBA00022989"/>
    </source>
</evidence>
<reference evidence="11" key="1">
    <citation type="submission" date="2018-05" db="EMBL/GenBank/DDBJ databases">
        <authorList>
            <person name="Fogelqvist J."/>
        </authorList>
    </citation>
    <scope>NUCLEOTIDE SEQUENCE [LARGE SCALE GENOMIC DNA]</scope>
</reference>